<dbReference type="EMBL" id="CAJNOE010002623">
    <property type="protein sequence ID" value="CAF1488332.1"/>
    <property type="molecule type" value="Genomic_DNA"/>
</dbReference>
<comment type="caution">
    <text evidence="2">The sequence shown here is derived from an EMBL/GenBank/DDBJ whole genome shotgun (WGS) entry which is preliminary data.</text>
</comment>
<evidence type="ECO:0000313" key="4">
    <source>
        <dbReference type="Proteomes" id="UP000663860"/>
    </source>
</evidence>
<feature type="compositionally biased region" description="Basic and acidic residues" evidence="1">
    <location>
        <begin position="74"/>
        <end position="85"/>
    </location>
</feature>
<dbReference type="AlphaFoldDB" id="A0A815SBG6"/>
<accession>A0A815SBG6</accession>
<reference evidence="2" key="1">
    <citation type="submission" date="2021-02" db="EMBL/GenBank/DDBJ databases">
        <authorList>
            <person name="Nowell W R."/>
        </authorList>
    </citation>
    <scope>NUCLEOTIDE SEQUENCE</scope>
</reference>
<proteinExistence type="predicted"/>
<evidence type="ECO:0000313" key="2">
    <source>
        <dbReference type="EMBL" id="CAF1488332.1"/>
    </source>
</evidence>
<dbReference type="Proteomes" id="UP000663860">
    <property type="component" value="Unassembled WGS sequence"/>
</dbReference>
<organism evidence="2 4">
    <name type="scientific">Adineta steineri</name>
    <dbReference type="NCBI Taxonomy" id="433720"/>
    <lineage>
        <taxon>Eukaryota</taxon>
        <taxon>Metazoa</taxon>
        <taxon>Spiralia</taxon>
        <taxon>Gnathifera</taxon>
        <taxon>Rotifera</taxon>
        <taxon>Eurotatoria</taxon>
        <taxon>Bdelloidea</taxon>
        <taxon>Adinetida</taxon>
        <taxon>Adinetidae</taxon>
        <taxon>Adineta</taxon>
    </lineage>
</organism>
<evidence type="ECO:0000256" key="1">
    <source>
        <dbReference type="SAM" id="MobiDB-lite"/>
    </source>
</evidence>
<feature type="region of interest" description="Disordered" evidence="1">
    <location>
        <begin position="74"/>
        <end position="124"/>
    </location>
</feature>
<evidence type="ECO:0000313" key="3">
    <source>
        <dbReference type="EMBL" id="CAF4036552.1"/>
    </source>
</evidence>
<feature type="compositionally biased region" description="Acidic residues" evidence="1">
    <location>
        <begin position="86"/>
        <end position="98"/>
    </location>
</feature>
<protein>
    <submittedName>
        <fullName evidence="2">Uncharacterized protein</fullName>
    </submittedName>
</protein>
<dbReference type="EMBL" id="CAJOBB010003363">
    <property type="protein sequence ID" value="CAF4036552.1"/>
    <property type="molecule type" value="Genomic_DNA"/>
</dbReference>
<name>A0A815SBG6_9BILA</name>
<dbReference type="Proteomes" id="UP000663868">
    <property type="component" value="Unassembled WGS sequence"/>
</dbReference>
<gene>
    <name evidence="2" type="ORF">IZO911_LOCUS44355</name>
    <name evidence="3" type="ORF">KXQ929_LOCUS30631</name>
</gene>
<sequence>MELFDLNEEGQFVLPFSRRLIYTNRLLWPKISEQPPSPDYKNKTYADHIFQDVFDNDDDDPENGNLHLVQVHVESDDEKKEKMIETVEEEDEDDDDENGSNMELEVSSSSTTSEYFDMDNTNDDADDDIWFDTISLDPPSPFAVDPYESFDYEC</sequence>